<sequence>FGQSMTPFGIDALDRALSVLFQVKGDFIPDFRLIDYLVTVLSTDESPALDGRLGNAERLKKDLTDLGVFDEKMSVYMLYRLREFSTVGFSGFEGRHYSLFESLGDDMGNAGSLQTLITALAFKLVLQGTVTHSHIPDNPFVESERRQIFFGSAIGLPTFFILSNTENLFMKRIIERTRGVRYSHRYPGYLRVYNRQYLLALMGFLTEQAADLIEMLKLENTMQDLARRLERPEEYSVAQKLTRGIAREAGVKSPMSVEAESLNMASERYYRTVVRKRHIVEGLGFLSEDLRSMDSGLTVAGEDCSRAVSYSIHDLGAGEFLERVRDEVIEEKASLETLKRLIDLTLISIHVDTAQASNRPGRANIDESYSAPICGEGNW</sequence>
<gene>
    <name evidence="1" type="ORF">HY912_24170</name>
</gene>
<reference evidence="1" key="1">
    <citation type="submission" date="2020-07" db="EMBL/GenBank/DDBJ databases">
        <title>Huge and variable diversity of episymbiotic CPR bacteria and DPANN archaea in groundwater ecosystems.</title>
        <authorList>
            <person name="He C.Y."/>
            <person name="Keren R."/>
            <person name="Whittaker M."/>
            <person name="Farag I.F."/>
            <person name="Doudna J."/>
            <person name="Cate J.H.D."/>
            <person name="Banfield J.F."/>
        </authorList>
    </citation>
    <scope>NUCLEOTIDE SEQUENCE</scope>
    <source>
        <strain evidence="1">NC_groundwater_1664_Pr3_B-0.1um_52_9</strain>
    </source>
</reference>
<dbReference type="Proteomes" id="UP000807825">
    <property type="component" value="Unassembled WGS sequence"/>
</dbReference>
<organism evidence="1 2">
    <name type="scientific">Desulfomonile tiedjei</name>
    <dbReference type="NCBI Taxonomy" id="2358"/>
    <lineage>
        <taxon>Bacteria</taxon>
        <taxon>Pseudomonadati</taxon>
        <taxon>Thermodesulfobacteriota</taxon>
        <taxon>Desulfomonilia</taxon>
        <taxon>Desulfomonilales</taxon>
        <taxon>Desulfomonilaceae</taxon>
        <taxon>Desulfomonile</taxon>
    </lineage>
</organism>
<dbReference type="EMBL" id="JACRDE010000627">
    <property type="protein sequence ID" value="MBI5252604.1"/>
    <property type="molecule type" value="Genomic_DNA"/>
</dbReference>
<accession>A0A9D6V6T1</accession>
<feature type="non-terminal residue" evidence="1">
    <location>
        <position position="1"/>
    </location>
</feature>
<comment type="caution">
    <text evidence="1">The sequence shown here is derived from an EMBL/GenBank/DDBJ whole genome shotgun (WGS) entry which is preliminary data.</text>
</comment>
<dbReference type="AlphaFoldDB" id="A0A9D6V6T1"/>
<evidence type="ECO:0000313" key="2">
    <source>
        <dbReference type="Proteomes" id="UP000807825"/>
    </source>
</evidence>
<evidence type="ECO:0000313" key="1">
    <source>
        <dbReference type="EMBL" id="MBI5252604.1"/>
    </source>
</evidence>
<name>A0A9D6V6T1_9BACT</name>
<proteinExistence type="predicted"/>
<protein>
    <submittedName>
        <fullName evidence="1">Uncharacterized protein</fullName>
    </submittedName>
</protein>